<reference evidence="2" key="1">
    <citation type="submission" date="2008-10" db="EMBL/GenBank/DDBJ databases">
        <title>Complete sequence of Desulfovibrio vulgaris str. 'Miyazaki F'.</title>
        <authorList>
            <person name="Lucas S."/>
            <person name="Copeland A."/>
            <person name="Lapidus A."/>
            <person name="Glavina del Rio T."/>
            <person name="Dalin E."/>
            <person name="Tice H."/>
            <person name="Bruce D."/>
            <person name="Goodwin L."/>
            <person name="Pitluck S."/>
            <person name="Sims D."/>
            <person name="Brettin T."/>
            <person name="Detter J.C."/>
            <person name="Han C."/>
            <person name="Larimer F."/>
            <person name="Land M."/>
            <person name="Hauser L."/>
            <person name="Kyrpides N."/>
            <person name="Mikhailova N."/>
            <person name="Hazen T.C."/>
            <person name="Richardson P."/>
        </authorList>
    </citation>
    <scope>NUCLEOTIDE SEQUENCE</scope>
    <source>
        <strain evidence="2">Miyazaki F</strain>
    </source>
</reference>
<organism evidence="2">
    <name type="scientific">Nitratidesulfovibrio vulgaris (strain DSM 19637 / Miyazaki F)</name>
    <name type="common">Desulfovibrio vulgaris</name>
    <dbReference type="NCBI Taxonomy" id="883"/>
    <lineage>
        <taxon>Bacteria</taxon>
        <taxon>Pseudomonadati</taxon>
        <taxon>Thermodesulfobacteriota</taxon>
        <taxon>Desulfovibrionia</taxon>
        <taxon>Desulfovibrionales</taxon>
        <taxon>Desulfovibrionaceae</taxon>
        <taxon>Nitratidesulfovibrio</taxon>
    </lineage>
</organism>
<feature type="compositionally biased region" description="Basic residues" evidence="1">
    <location>
        <begin position="53"/>
        <end position="64"/>
    </location>
</feature>
<feature type="compositionally biased region" description="Basic and acidic residues" evidence="1">
    <location>
        <begin position="40"/>
        <end position="52"/>
    </location>
</feature>
<dbReference type="EMBL" id="CP001197">
    <property type="protein sequence ID" value="ACL08635.1"/>
    <property type="molecule type" value="Genomic_DNA"/>
</dbReference>
<name>B8DLZ1_NITV9</name>
<dbReference type="AlphaFoldDB" id="B8DLZ1"/>
<proteinExistence type="predicted"/>
<dbReference type="HOGENOM" id="CLU_2478355_0_0_7"/>
<feature type="region of interest" description="Disordered" evidence="1">
    <location>
        <begin position="1"/>
        <end position="27"/>
    </location>
</feature>
<protein>
    <submittedName>
        <fullName evidence="2">Uncharacterized protein</fullName>
    </submittedName>
</protein>
<gene>
    <name evidence="2" type="ordered locus">DvMF_1689</name>
</gene>
<sequence>MKDADKDAPKGAPGDASEAGLTEEERRALRAARRDALLDVPLDLRTRVQEDKRRKRRDAPKHKGRAFEDDGGGAGGRSGTRGKDGDD</sequence>
<dbReference type="KEGG" id="dvm:DvMF_1689"/>
<evidence type="ECO:0000256" key="1">
    <source>
        <dbReference type="SAM" id="MobiDB-lite"/>
    </source>
</evidence>
<feature type="region of interest" description="Disordered" evidence="1">
    <location>
        <begin position="40"/>
        <end position="87"/>
    </location>
</feature>
<accession>B8DLZ1</accession>
<evidence type="ECO:0000313" key="2">
    <source>
        <dbReference type="EMBL" id="ACL08635.1"/>
    </source>
</evidence>